<dbReference type="GO" id="GO:0050262">
    <property type="term" value="F:ribosylnicotinamide kinase activity"/>
    <property type="evidence" value="ECO:0007669"/>
    <property type="project" value="EnsemblFungi"/>
</dbReference>
<dbReference type="GO" id="GO:0046495">
    <property type="term" value="P:nicotinamide riboside metabolic process"/>
    <property type="evidence" value="ECO:0007669"/>
    <property type="project" value="EnsemblFungi"/>
</dbReference>
<dbReference type="RefSeq" id="XP_001486960.2">
    <property type="nucleotide sequence ID" value="XM_001486910.1"/>
</dbReference>
<dbReference type="eggNOG" id="KOG3308">
    <property type="taxonomic scope" value="Eukaryota"/>
</dbReference>
<dbReference type="GO" id="GO:0034355">
    <property type="term" value="P:NAD+ biosynthetic process via the salvage pathway"/>
    <property type="evidence" value="ECO:0007669"/>
    <property type="project" value="EnsemblFungi"/>
</dbReference>
<protein>
    <recommendedName>
        <fullName evidence="1">Phosphoribulokinase/uridine kinase domain-containing protein</fullName>
    </recommendedName>
</protein>
<dbReference type="InterPro" id="IPR027417">
    <property type="entry name" value="P-loop_NTPase"/>
</dbReference>
<feature type="domain" description="Phosphoribulokinase/uridine kinase" evidence="1">
    <location>
        <begin position="6"/>
        <end position="146"/>
    </location>
</feature>
<dbReference type="CDD" id="cd02024">
    <property type="entry name" value="NRK1"/>
    <property type="match status" value="1"/>
</dbReference>
<dbReference type="Pfam" id="PF00485">
    <property type="entry name" value="PRK"/>
    <property type="match status" value="1"/>
</dbReference>
<sequence length="230" mass="26191">MPDLVIVAVGGPSSSGKSTCANALHCLFANSILVHLDDFYFPDSKIPIDNNLNVQNWDCPEAIDFDKFYRYLKNLKSGGSLEHDAPSLEIDPHLKLTTDEISSLKQKCAAIMPHETLVFIDGFMLFHDKKLISLYDKKLFFHASYETLKTRRESRQGYNTAEGFWVDPPHYFERIVWPEYVRTHSYLFENGDVNSSLNETAAKLGVKSIRNNEGTTLKNLVEVALEKLRD</sequence>
<evidence type="ECO:0000313" key="3">
    <source>
        <dbReference type="Proteomes" id="UP000001997"/>
    </source>
</evidence>
<dbReference type="AlphaFoldDB" id="A5DAN2"/>
<dbReference type="SUPFAM" id="SSF52540">
    <property type="entry name" value="P-loop containing nucleoside triphosphate hydrolases"/>
    <property type="match status" value="1"/>
</dbReference>
<dbReference type="InParanoid" id="A5DAN2"/>
<dbReference type="STRING" id="294746.A5DAN2"/>
<keyword evidence="3" id="KW-1185">Reference proteome</keyword>
<dbReference type="VEuPathDB" id="FungiDB:PGUG_00337"/>
<name>A5DAN2_PICGU</name>
<evidence type="ECO:0000313" key="2">
    <source>
        <dbReference type="EMBL" id="EDK36239.2"/>
    </source>
</evidence>
<dbReference type="KEGG" id="pgu:PGUG_00337"/>
<dbReference type="HOGENOM" id="CLU_058668_1_1_1"/>
<dbReference type="PANTHER" id="PTHR10285">
    <property type="entry name" value="URIDINE KINASE"/>
    <property type="match status" value="1"/>
</dbReference>
<dbReference type="EMBL" id="CH408155">
    <property type="protein sequence ID" value="EDK36239.2"/>
    <property type="molecule type" value="Genomic_DNA"/>
</dbReference>
<dbReference type="InterPro" id="IPR006083">
    <property type="entry name" value="PRK/URK"/>
</dbReference>
<gene>
    <name evidence="2" type="ORF">PGUG_00337</name>
</gene>
<dbReference type="GO" id="GO:0005524">
    <property type="term" value="F:ATP binding"/>
    <property type="evidence" value="ECO:0007669"/>
    <property type="project" value="InterPro"/>
</dbReference>
<dbReference type="GeneID" id="5129004"/>
<proteinExistence type="predicted"/>
<dbReference type="OMA" id="MDMEAMT"/>
<dbReference type="FunCoup" id="A5DAN2">
    <property type="interactions" value="38"/>
</dbReference>
<accession>A5DAN2</accession>
<organism evidence="2 3">
    <name type="scientific">Meyerozyma guilliermondii (strain ATCC 6260 / CBS 566 / DSM 6381 / JCM 1539 / NBRC 10279 / NRRL Y-324)</name>
    <name type="common">Yeast</name>
    <name type="synonym">Candida guilliermondii</name>
    <dbReference type="NCBI Taxonomy" id="294746"/>
    <lineage>
        <taxon>Eukaryota</taxon>
        <taxon>Fungi</taxon>
        <taxon>Dikarya</taxon>
        <taxon>Ascomycota</taxon>
        <taxon>Saccharomycotina</taxon>
        <taxon>Pichiomycetes</taxon>
        <taxon>Debaryomycetaceae</taxon>
        <taxon>Meyerozyma</taxon>
    </lineage>
</organism>
<dbReference type="OrthoDB" id="10041966at2759"/>
<reference evidence="2 3" key="1">
    <citation type="journal article" date="2009" name="Nature">
        <title>Evolution of pathogenicity and sexual reproduction in eight Candida genomes.</title>
        <authorList>
            <person name="Butler G."/>
            <person name="Rasmussen M.D."/>
            <person name="Lin M.F."/>
            <person name="Santos M.A."/>
            <person name="Sakthikumar S."/>
            <person name="Munro C.A."/>
            <person name="Rheinbay E."/>
            <person name="Grabherr M."/>
            <person name="Forche A."/>
            <person name="Reedy J.L."/>
            <person name="Agrafioti I."/>
            <person name="Arnaud M.B."/>
            <person name="Bates S."/>
            <person name="Brown A.J."/>
            <person name="Brunke S."/>
            <person name="Costanzo M.C."/>
            <person name="Fitzpatrick D.A."/>
            <person name="de Groot P.W."/>
            <person name="Harris D."/>
            <person name="Hoyer L.L."/>
            <person name="Hube B."/>
            <person name="Klis F.M."/>
            <person name="Kodira C."/>
            <person name="Lennard N."/>
            <person name="Logue M.E."/>
            <person name="Martin R."/>
            <person name="Neiman A.M."/>
            <person name="Nikolaou E."/>
            <person name="Quail M.A."/>
            <person name="Quinn J."/>
            <person name="Santos M.C."/>
            <person name="Schmitzberger F.F."/>
            <person name="Sherlock G."/>
            <person name="Shah P."/>
            <person name="Silverstein K.A."/>
            <person name="Skrzypek M.S."/>
            <person name="Soll D."/>
            <person name="Staggs R."/>
            <person name="Stansfield I."/>
            <person name="Stumpf M.P."/>
            <person name="Sudbery P.E."/>
            <person name="Srikantha T."/>
            <person name="Zeng Q."/>
            <person name="Berman J."/>
            <person name="Berriman M."/>
            <person name="Heitman J."/>
            <person name="Gow N.A."/>
            <person name="Lorenz M.C."/>
            <person name="Birren B.W."/>
            <person name="Kellis M."/>
            <person name="Cuomo C.A."/>
        </authorList>
    </citation>
    <scope>NUCLEOTIDE SEQUENCE [LARGE SCALE GENOMIC DNA]</scope>
    <source>
        <strain evidence="3">ATCC 6260 / CBS 566 / DSM 6381 / JCM 1539 / NBRC 10279 / NRRL Y-324</strain>
    </source>
</reference>
<evidence type="ECO:0000259" key="1">
    <source>
        <dbReference type="Pfam" id="PF00485"/>
    </source>
</evidence>
<dbReference type="Gene3D" id="3.40.50.300">
    <property type="entry name" value="P-loop containing nucleotide triphosphate hydrolases"/>
    <property type="match status" value="1"/>
</dbReference>
<dbReference type="Proteomes" id="UP000001997">
    <property type="component" value="Unassembled WGS sequence"/>
</dbReference>